<protein>
    <submittedName>
        <fullName evidence="1">Uncharacterized protein</fullName>
    </submittedName>
</protein>
<dbReference type="EMBL" id="UINC01065153">
    <property type="protein sequence ID" value="SVB94503.1"/>
    <property type="molecule type" value="Genomic_DNA"/>
</dbReference>
<organism evidence="1">
    <name type="scientific">marine metagenome</name>
    <dbReference type="NCBI Taxonomy" id="408172"/>
    <lineage>
        <taxon>unclassified sequences</taxon>
        <taxon>metagenomes</taxon>
        <taxon>ecological metagenomes</taxon>
    </lineage>
</organism>
<sequence length="33" mass="3885">MEFGNVYVDWITENNNGFEDVSIVSMVRDYGHF</sequence>
<reference evidence="1" key="1">
    <citation type="submission" date="2018-05" db="EMBL/GenBank/DDBJ databases">
        <authorList>
            <person name="Lanie J.A."/>
            <person name="Ng W.-L."/>
            <person name="Kazmierczak K.M."/>
            <person name="Andrzejewski T.M."/>
            <person name="Davidsen T.M."/>
            <person name="Wayne K.J."/>
            <person name="Tettelin H."/>
            <person name="Glass J.I."/>
            <person name="Rusch D."/>
            <person name="Podicherti R."/>
            <person name="Tsui H.-C.T."/>
            <person name="Winkler M.E."/>
        </authorList>
    </citation>
    <scope>NUCLEOTIDE SEQUENCE</scope>
</reference>
<proteinExistence type="predicted"/>
<accession>A0A382I6M3</accession>
<evidence type="ECO:0000313" key="1">
    <source>
        <dbReference type="EMBL" id="SVB94503.1"/>
    </source>
</evidence>
<name>A0A382I6M3_9ZZZZ</name>
<dbReference type="AlphaFoldDB" id="A0A382I6M3"/>
<gene>
    <name evidence="1" type="ORF">METZ01_LOCUS247357</name>
</gene>